<dbReference type="EMBL" id="FQWD01000002">
    <property type="protein sequence ID" value="SHG05663.1"/>
    <property type="molecule type" value="Genomic_DNA"/>
</dbReference>
<sequence>MDKQNLFDSVMPATLSLDDLLTQPPMPVASQSILNFIQALSDTLLKDPACRAFPDVVALGFWLRDGNIKRLVKQINSSAQQALIKPVGTVVHYTPNNVDTMFLYSWVCALLMGNRNVVRLGSADSPAKQMLLTCLERLFSLPEHADIAFRNLFVQGAKSDESNHALAQVADARVLWGGDDSVLSIKQYQAKPRCRDISFADRYSAVVINGDELTDGEQLNTLCELLWQDAKPYAQQACSSPRVLFWLGDKSLQGEFARLLNEQAIGQDTAPSDGISRVNEHLVMSQWLQCQSLADAPLVMNRVSVIPVHQINAQMMEMHCGDALFLMRTLDTLNDLADCLPARVQTLTYWGVERDALLKLLAEPSIQGVDRCVSVGKALTFSPEWDGYRLLVSLSRYVQLDWG</sequence>
<dbReference type="InterPro" id="IPR008670">
    <property type="entry name" value="CoA_reduct_LuxC"/>
</dbReference>
<dbReference type="Proteomes" id="UP000184520">
    <property type="component" value="Unassembled WGS sequence"/>
</dbReference>
<accession>A0A1M5GPP3</accession>
<proteinExistence type="predicted"/>
<dbReference type="RefSeq" id="WP_073319153.1">
    <property type="nucleotide sequence ID" value="NZ_FQWD01000002.1"/>
</dbReference>
<dbReference type="AlphaFoldDB" id="A0A1M5GPP3"/>
<name>A0A1M5GPP3_9ALTE</name>
<organism evidence="2 3">
    <name type="scientific">Marisediminitalea aggregata</name>
    <dbReference type="NCBI Taxonomy" id="634436"/>
    <lineage>
        <taxon>Bacteria</taxon>
        <taxon>Pseudomonadati</taxon>
        <taxon>Pseudomonadota</taxon>
        <taxon>Gammaproteobacteria</taxon>
        <taxon>Alteromonadales</taxon>
        <taxon>Alteromonadaceae</taxon>
        <taxon>Marisediminitalea</taxon>
    </lineage>
</organism>
<dbReference type="GO" id="GO:0008218">
    <property type="term" value="P:bioluminescence"/>
    <property type="evidence" value="ECO:0007669"/>
    <property type="project" value="InterPro"/>
</dbReference>
<keyword evidence="1" id="KW-0521">NADP</keyword>
<evidence type="ECO:0000313" key="3">
    <source>
        <dbReference type="Proteomes" id="UP000184520"/>
    </source>
</evidence>
<dbReference type="Pfam" id="PF05893">
    <property type="entry name" value="LuxC"/>
    <property type="match status" value="1"/>
</dbReference>
<dbReference type="STRING" id="634436.SAMN05216361_1116"/>
<evidence type="ECO:0000313" key="2">
    <source>
        <dbReference type="EMBL" id="SHG05663.1"/>
    </source>
</evidence>
<gene>
    <name evidence="2" type="ORF">SAMN05216361_1116</name>
</gene>
<dbReference type="GO" id="GO:0003995">
    <property type="term" value="F:acyl-CoA dehydrogenase activity"/>
    <property type="evidence" value="ECO:0007669"/>
    <property type="project" value="InterPro"/>
</dbReference>
<evidence type="ECO:0000256" key="1">
    <source>
        <dbReference type="ARBA" id="ARBA00022857"/>
    </source>
</evidence>
<protein>
    <submittedName>
        <fullName evidence="2">Acyl-CoA reductase (LuxC)</fullName>
    </submittedName>
</protein>
<reference evidence="3" key="1">
    <citation type="submission" date="2016-11" db="EMBL/GenBank/DDBJ databases">
        <authorList>
            <person name="Varghese N."/>
            <person name="Submissions S."/>
        </authorList>
    </citation>
    <scope>NUCLEOTIDE SEQUENCE [LARGE SCALE GENOMIC DNA]</scope>
    <source>
        <strain evidence="3">CGMCC 1.8995</strain>
    </source>
</reference>
<keyword evidence="3" id="KW-1185">Reference proteome</keyword>
<dbReference type="OrthoDB" id="580775at2"/>